<gene>
    <name evidence="2" type="ORF">VJ786_15825</name>
</gene>
<keyword evidence="1" id="KW-0732">Signal</keyword>
<organism evidence="2 3">
    <name type="scientific">Sphingobacterium tenebrionis</name>
    <dbReference type="NCBI Taxonomy" id="3111775"/>
    <lineage>
        <taxon>Bacteria</taxon>
        <taxon>Pseudomonadati</taxon>
        <taxon>Bacteroidota</taxon>
        <taxon>Sphingobacteriia</taxon>
        <taxon>Sphingobacteriales</taxon>
        <taxon>Sphingobacteriaceae</taxon>
        <taxon>Sphingobacterium</taxon>
    </lineage>
</organism>
<comment type="caution">
    <text evidence="2">The sequence shown here is derived from an EMBL/GenBank/DDBJ whole genome shotgun (WGS) entry which is preliminary data.</text>
</comment>
<keyword evidence="3" id="KW-1185">Reference proteome</keyword>
<reference evidence="2 3" key="1">
    <citation type="submission" date="2024-01" db="EMBL/GenBank/DDBJ databases">
        <title>Sphingobacterium tenebrionis sp. nov., a novel endophyte isolated from tenebrio molitor intestines.</title>
        <authorList>
            <person name="Zhang C."/>
        </authorList>
    </citation>
    <scope>NUCLEOTIDE SEQUENCE [LARGE SCALE GENOMIC DNA]</scope>
    <source>
        <strain evidence="2 3">PU5-4</strain>
    </source>
</reference>
<dbReference type="EMBL" id="JAYLLN010000057">
    <property type="protein sequence ID" value="MEI5986373.1"/>
    <property type="molecule type" value="Genomic_DNA"/>
</dbReference>
<protein>
    <recommendedName>
        <fullName evidence="4">DUF4252 domain-containing protein</fullName>
    </recommendedName>
</protein>
<accession>A0ABU8IA35</accession>
<sequence length="147" mass="15962">MKKIILMLSLMMGLSGMVKAQGLLDKIDRALNKAENTANKVGSSSEKAGRIGGKINNLIGKKEAKGSNFEIQIQGIKLADLKSLSTGLETDKKVGEVKMKFNSSVSTLQVIYNGESDELFELLKKKSPKITDESVQAMEDNSISIKL</sequence>
<dbReference type="RefSeq" id="WP_134776091.1">
    <property type="nucleotide sequence ID" value="NZ_JAYLLN010000057.1"/>
</dbReference>
<evidence type="ECO:0000313" key="3">
    <source>
        <dbReference type="Proteomes" id="UP001363035"/>
    </source>
</evidence>
<proteinExistence type="predicted"/>
<feature type="signal peptide" evidence="1">
    <location>
        <begin position="1"/>
        <end position="20"/>
    </location>
</feature>
<dbReference type="Proteomes" id="UP001363035">
    <property type="component" value="Unassembled WGS sequence"/>
</dbReference>
<feature type="chain" id="PRO_5045767620" description="DUF4252 domain-containing protein" evidence="1">
    <location>
        <begin position="21"/>
        <end position="147"/>
    </location>
</feature>
<evidence type="ECO:0000256" key="1">
    <source>
        <dbReference type="SAM" id="SignalP"/>
    </source>
</evidence>
<evidence type="ECO:0000313" key="2">
    <source>
        <dbReference type="EMBL" id="MEI5986373.1"/>
    </source>
</evidence>
<evidence type="ECO:0008006" key="4">
    <source>
        <dbReference type="Google" id="ProtNLM"/>
    </source>
</evidence>
<name>A0ABU8IA35_9SPHI</name>